<dbReference type="GO" id="GO:0046872">
    <property type="term" value="F:metal ion binding"/>
    <property type="evidence" value="ECO:0007669"/>
    <property type="project" value="UniProtKB-KW"/>
</dbReference>
<organism evidence="12 13">
    <name type="scientific">Lymnaea stagnalis</name>
    <name type="common">Great pond snail</name>
    <name type="synonym">Helix stagnalis</name>
    <dbReference type="NCBI Taxonomy" id="6523"/>
    <lineage>
        <taxon>Eukaryota</taxon>
        <taxon>Metazoa</taxon>
        <taxon>Spiralia</taxon>
        <taxon>Lophotrochozoa</taxon>
        <taxon>Mollusca</taxon>
        <taxon>Gastropoda</taxon>
        <taxon>Heterobranchia</taxon>
        <taxon>Euthyneura</taxon>
        <taxon>Panpulmonata</taxon>
        <taxon>Hygrophila</taxon>
        <taxon>Lymnaeoidea</taxon>
        <taxon>Lymnaeidae</taxon>
        <taxon>Lymnaea</taxon>
    </lineage>
</organism>
<dbReference type="EMBL" id="CAXITT010000831">
    <property type="protein sequence ID" value="CAL1546586.1"/>
    <property type="molecule type" value="Genomic_DNA"/>
</dbReference>
<sequence length="441" mass="50913">MSRSYLQLCLRQTKHLITQCQRETLPMSMQLNCRNYFKANSALIKPFLKNNIITTTFRWCPKQNFHTSSRHLIHPLIWVIIKPLAKFGAAITGRTIRVWFKRLAPEERRKVWLKLRQFWYIPAGCSVALAGTCSYYYYSHLEETPITGRWRFIVFTHEQIIKIAEAEAEMLIEKFSGNFYNPTDLPYQRVAQVALKLLSANPELKQMPFDSWKIFVVKDPLVNACVLPNGNIFVFDGILNMANTQDQLAVILGHEMAHSVLGHGVEELSYGNIVDVFVIICLAALWLIIPFDGVAIVTHWFYNKVVKLLTHMPHSRQMEREADKVGLKFAAKACYDIREGSVLWQKMSYHEKLNAGNQEVLPEFMLTHPDSMKRAEHIDFMLPEAEKWRNGMKCPKLPTADPREAIQILSKEIDNYLLATKTGQDLRRVPQKPSLVIVRPS</sequence>
<feature type="domain" description="Peptidase M48" evidence="11">
    <location>
        <begin position="197"/>
        <end position="379"/>
    </location>
</feature>
<comment type="caution">
    <text evidence="12">The sequence shown here is derived from an EMBL/GenBank/DDBJ whole genome shotgun (WGS) entry which is preliminary data.</text>
</comment>
<keyword evidence="10" id="KW-0812">Transmembrane</keyword>
<dbReference type="GO" id="GO:0006515">
    <property type="term" value="P:protein quality control for misfolded or incompletely synthesized proteins"/>
    <property type="evidence" value="ECO:0007669"/>
    <property type="project" value="TreeGrafter"/>
</dbReference>
<dbReference type="InterPro" id="IPR001915">
    <property type="entry name" value="Peptidase_M48"/>
</dbReference>
<dbReference type="CDD" id="cd07331">
    <property type="entry name" value="M48C_Oma1_like"/>
    <property type="match status" value="1"/>
</dbReference>
<dbReference type="Proteomes" id="UP001497497">
    <property type="component" value="Unassembled WGS sequence"/>
</dbReference>
<evidence type="ECO:0000256" key="2">
    <source>
        <dbReference type="ARBA" id="ARBA00022670"/>
    </source>
</evidence>
<evidence type="ECO:0000256" key="9">
    <source>
        <dbReference type="ARBA" id="ARBA00042978"/>
    </source>
</evidence>
<dbReference type="PANTHER" id="PTHR22726:SF1">
    <property type="entry name" value="METALLOENDOPEPTIDASE OMA1, MITOCHONDRIAL"/>
    <property type="match status" value="1"/>
</dbReference>
<accession>A0AAV2IHT9</accession>
<evidence type="ECO:0000313" key="12">
    <source>
        <dbReference type="EMBL" id="CAL1546586.1"/>
    </source>
</evidence>
<evidence type="ECO:0000256" key="7">
    <source>
        <dbReference type="ARBA" id="ARBA00038233"/>
    </source>
</evidence>
<keyword evidence="6" id="KW-0482">Metalloprotease</keyword>
<dbReference type="AlphaFoldDB" id="A0AAV2IHT9"/>
<keyword evidence="5" id="KW-0862">Zinc</keyword>
<gene>
    <name evidence="12" type="ORF">GSLYS_00019963001</name>
</gene>
<evidence type="ECO:0000256" key="5">
    <source>
        <dbReference type="ARBA" id="ARBA00022833"/>
    </source>
</evidence>
<name>A0AAV2IHT9_LYMST</name>
<dbReference type="Gene3D" id="3.30.2010.10">
    <property type="entry name" value="Metalloproteases ('zincins'), catalytic domain"/>
    <property type="match status" value="1"/>
</dbReference>
<dbReference type="GO" id="GO:0004222">
    <property type="term" value="F:metalloendopeptidase activity"/>
    <property type="evidence" value="ECO:0007669"/>
    <property type="project" value="InterPro"/>
</dbReference>
<keyword evidence="10" id="KW-0472">Membrane</keyword>
<keyword evidence="3" id="KW-0479">Metal-binding</keyword>
<dbReference type="Pfam" id="PF01435">
    <property type="entry name" value="Peptidase_M48"/>
    <property type="match status" value="1"/>
</dbReference>
<reference evidence="12 13" key="1">
    <citation type="submission" date="2024-04" db="EMBL/GenBank/DDBJ databases">
        <authorList>
            <consortium name="Genoscope - CEA"/>
            <person name="William W."/>
        </authorList>
    </citation>
    <scope>NUCLEOTIDE SEQUENCE [LARGE SCALE GENOMIC DNA]</scope>
</reference>
<comment type="similarity">
    <text evidence="7">Belongs to the peptidase M48 family.</text>
</comment>
<keyword evidence="13" id="KW-1185">Reference proteome</keyword>
<proteinExistence type="inferred from homology"/>
<dbReference type="GO" id="GO:0005743">
    <property type="term" value="C:mitochondrial inner membrane"/>
    <property type="evidence" value="ECO:0007669"/>
    <property type="project" value="TreeGrafter"/>
</dbReference>
<evidence type="ECO:0000256" key="3">
    <source>
        <dbReference type="ARBA" id="ARBA00022723"/>
    </source>
</evidence>
<comment type="cofactor">
    <cofactor evidence="1">
        <name>Zn(2+)</name>
        <dbReference type="ChEBI" id="CHEBI:29105"/>
    </cofactor>
</comment>
<evidence type="ECO:0000256" key="10">
    <source>
        <dbReference type="SAM" id="Phobius"/>
    </source>
</evidence>
<protein>
    <recommendedName>
        <fullName evidence="8">Metalloendopeptidase OMA1, mitochondrial</fullName>
    </recommendedName>
    <alternativeName>
        <fullName evidence="9">Overlapping with the m-AAA protease 1 homolog</fullName>
    </alternativeName>
</protein>
<feature type="transmembrane region" description="Helical" evidence="10">
    <location>
        <begin position="276"/>
        <end position="302"/>
    </location>
</feature>
<dbReference type="PANTHER" id="PTHR22726">
    <property type="entry name" value="METALLOENDOPEPTIDASE OMA1"/>
    <property type="match status" value="1"/>
</dbReference>
<keyword evidence="10" id="KW-1133">Transmembrane helix</keyword>
<evidence type="ECO:0000256" key="8">
    <source>
        <dbReference type="ARBA" id="ARBA00040360"/>
    </source>
</evidence>
<evidence type="ECO:0000256" key="1">
    <source>
        <dbReference type="ARBA" id="ARBA00001947"/>
    </source>
</evidence>
<dbReference type="InterPro" id="IPR051156">
    <property type="entry name" value="Mito/Outer_Membr_Metalloprot"/>
</dbReference>
<keyword evidence="4" id="KW-0378">Hydrolase</keyword>
<keyword evidence="2" id="KW-0645">Protease</keyword>
<evidence type="ECO:0000313" key="13">
    <source>
        <dbReference type="Proteomes" id="UP001497497"/>
    </source>
</evidence>
<evidence type="ECO:0000256" key="4">
    <source>
        <dbReference type="ARBA" id="ARBA00022801"/>
    </source>
</evidence>
<evidence type="ECO:0000256" key="6">
    <source>
        <dbReference type="ARBA" id="ARBA00023049"/>
    </source>
</evidence>
<evidence type="ECO:0000259" key="11">
    <source>
        <dbReference type="Pfam" id="PF01435"/>
    </source>
</evidence>
<dbReference type="GO" id="GO:0034982">
    <property type="term" value="P:mitochondrial protein processing"/>
    <property type="evidence" value="ECO:0007669"/>
    <property type="project" value="TreeGrafter"/>
</dbReference>